<keyword evidence="5" id="KW-1185">Reference proteome</keyword>
<dbReference type="PANTHER" id="PTHR23101">
    <property type="entry name" value="RAB GDP/GTP EXCHANGE FACTOR"/>
    <property type="match status" value="1"/>
</dbReference>
<evidence type="ECO:0000313" key="4">
    <source>
        <dbReference type="EMBL" id="ODQ66582.1"/>
    </source>
</evidence>
<dbReference type="STRING" id="857566.A0A1E3PNR8"/>
<dbReference type="GO" id="GO:0016192">
    <property type="term" value="P:vesicle-mediated transport"/>
    <property type="evidence" value="ECO:0007669"/>
    <property type="project" value="InterPro"/>
</dbReference>
<name>A0A1E3PNR8_9ASCO</name>
<feature type="non-terminal residue" evidence="4">
    <location>
        <position position="1"/>
    </location>
</feature>
<feature type="region of interest" description="Disordered" evidence="1">
    <location>
        <begin position="277"/>
        <end position="314"/>
    </location>
</feature>
<feature type="non-terminal residue" evidence="4">
    <location>
        <position position="434"/>
    </location>
</feature>
<dbReference type="Pfam" id="PF02845">
    <property type="entry name" value="CUE"/>
    <property type="match status" value="1"/>
</dbReference>
<dbReference type="Gene3D" id="1.20.1050.80">
    <property type="entry name" value="VPS9 domain"/>
    <property type="match status" value="1"/>
</dbReference>
<dbReference type="InterPro" id="IPR003123">
    <property type="entry name" value="VPS9"/>
</dbReference>
<protein>
    <recommendedName>
        <fullName evidence="6">VPS9 domain-containing protein</fullName>
    </recommendedName>
</protein>
<dbReference type="GO" id="GO:0043130">
    <property type="term" value="F:ubiquitin binding"/>
    <property type="evidence" value="ECO:0007669"/>
    <property type="project" value="InterPro"/>
</dbReference>
<feature type="domain" description="VPS9" evidence="3">
    <location>
        <begin position="115"/>
        <end position="255"/>
    </location>
</feature>
<organism evidence="4 5">
    <name type="scientific">Nadsonia fulvescens var. elongata DSM 6958</name>
    <dbReference type="NCBI Taxonomy" id="857566"/>
    <lineage>
        <taxon>Eukaryota</taxon>
        <taxon>Fungi</taxon>
        <taxon>Dikarya</taxon>
        <taxon>Ascomycota</taxon>
        <taxon>Saccharomycotina</taxon>
        <taxon>Dipodascomycetes</taxon>
        <taxon>Dipodascales</taxon>
        <taxon>Dipodascales incertae sedis</taxon>
        <taxon>Nadsonia</taxon>
    </lineage>
</organism>
<dbReference type="GO" id="GO:0005829">
    <property type="term" value="C:cytosol"/>
    <property type="evidence" value="ECO:0007669"/>
    <property type="project" value="TreeGrafter"/>
</dbReference>
<dbReference type="SUPFAM" id="SSF109993">
    <property type="entry name" value="VPS9 domain"/>
    <property type="match status" value="1"/>
</dbReference>
<sequence>TETEEDPSRTLNFPVFISQLKQKKADPITRYIRSFLKEFSKKNWTAAEQTKIVLDFKEFIRPQIDANPLFSALSSNDLLNVYEGVEKLIMNRLYSKTFSPEIPLPARSDEHEEDVLRDNILEEKMSLFYWVNGSHLDIIPSLISNVDNFLKLASDELNKMNNYRAPRDKMVCILNACKVIFGLLRVTKSEESADSFIPLLIFVVLRAHPDHLISNMNYIQRFRDPEKLNGEAGYYLSSLQGAVSFIETLDKSQLSVSDEEFESKTELSVKLLEEKRNQKQNENQPPATPGQQNVSHKATPLSSAPTSPSGEEVTAALAPHAPSNMTPSAILLNSTGIFSSSLRSFSKIFEGDSILSEGGKDNESTGSSTSEEESAARQASAEEYEARKLQQQEHNSVVKILCEMFPGLDKDIVEDVVLEKEGRVGAAVDSCLSL</sequence>
<dbReference type="CDD" id="cd14369">
    <property type="entry name" value="CUE_VPS9_like"/>
    <property type="match status" value="1"/>
</dbReference>
<dbReference type="InterPro" id="IPR045046">
    <property type="entry name" value="Vps9-like"/>
</dbReference>
<feature type="compositionally biased region" description="Low complexity" evidence="1">
    <location>
        <begin position="298"/>
        <end position="309"/>
    </location>
</feature>
<dbReference type="Gene3D" id="1.10.246.120">
    <property type="match status" value="1"/>
</dbReference>
<dbReference type="Pfam" id="PF02204">
    <property type="entry name" value="VPS9"/>
    <property type="match status" value="1"/>
</dbReference>
<dbReference type="Proteomes" id="UP000095009">
    <property type="component" value="Unassembled WGS sequence"/>
</dbReference>
<dbReference type="InterPro" id="IPR041545">
    <property type="entry name" value="DUF5601"/>
</dbReference>
<evidence type="ECO:0000259" key="2">
    <source>
        <dbReference type="PROSITE" id="PS51140"/>
    </source>
</evidence>
<evidence type="ECO:0000313" key="5">
    <source>
        <dbReference type="Proteomes" id="UP000095009"/>
    </source>
</evidence>
<proteinExistence type="predicted"/>
<dbReference type="OrthoDB" id="300289at2759"/>
<feature type="compositionally biased region" description="Polar residues" evidence="1">
    <location>
        <begin position="280"/>
        <end position="296"/>
    </location>
</feature>
<dbReference type="InterPro" id="IPR003892">
    <property type="entry name" value="CUE"/>
</dbReference>
<gene>
    <name evidence="4" type="ORF">NADFUDRAFT_13253</name>
</gene>
<dbReference type="GO" id="GO:0031267">
    <property type="term" value="F:small GTPase binding"/>
    <property type="evidence" value="ECO:0007669"/>
    <property type="project" value="TreeGrafter"/>
</dbReference>
<dbReference type="InterPro" id="IPR041804">
    <property type="entry name" value="Vps9_CUE"/>
</dbReference>
<dbReference type="InterPro" id="IPR037191">
    <property type="entry name" value="VPS9_dom_sf"/>
</dbReference>
<dbReference type="Gene3D" id="1.10.8.10">
    <property type="entry name" value="DNA helicase RuvA subunit, C-terminal domain"/>
    <property type="match status" value="1"/>
</dbReference>
<dbReference type="PROSITE" id="PS51140">
    <property type="entry name" value="CUE"/>
    <property type="match status" value="1"/>
</dbReference>
<accession>A0A1E3PNR8</accession>
<feature type="region of interest" description="Disordered" evidence="1">
    <location>
        <begin position="353"/>
        <end position="389"/>
    </location>
</feature>
<dbReference type="AlphaFoldDB" id="A0A1E3PNR8"/>
<dbReference type="SUPFAM" id="SSF46934">
    <property type="entry name" value="UBA-like"/>
    <property type="match status" value="1"/>
</dbReference>
<evidence type="ECO:0008006" key="6">
    <source>
        <dbReference type="Google" id="ProtNLM"/>
    </source>
</evidence>
<dbReference type="EMBL" id="KV454408">
    <property type="protein sequence ID" value="ODQ66582.1"/>
    <property type="molecule type" value="Genomic_DNA"/>
</dbReference>
<dbReference type="Pfam" id="PF18151">
    <property type="entry name" value="DUF5601"/>
    <property type="match status" value="1"/>
</dbReference>
<feature type="domain" description="CUE" evidence="2">
    <location>
        <begin position="393"/>
        <end position="434"/>
    </location>
</feature>
<dbReference type="GO" id="GO:0005085">
    <property type="term" value="F:guanyl-nucleotide exchange factor activity"/>
    <property type="evidence" value="ECO:0007669"/>
    <property type="project" value="InterPro"/>
</dbReference>
<evidence type="ECO:0000259" key="3">
    <source>
        <dbReference type="PROSITE" id="PS51205"/>
    </source>
</evidence>
<dbReference type="PANTHER" id="PTHR23101:SF25">
    <property type="entry name" value="GTPASE-ACTIVATING PROTEIN AND VPS9 DOMAIN-CONTAINING PROTEIN 1"/>
    <property type="match status" value="1"/>
</dbReference>
<dbReference type="PROSITE" id="PS51205">
    <property type="entry name" value="VPS9"/>
    <property type="match status" value="1"/>
</dbReference>
<dbReference type="InterPro" id="IPR009060">
    <property type="entry name" value="UBA-like_sf"/>
</dbReference>
<reference evidence="4 5" key="1">
    <citation type="journal article" date="2016" name="Proc. Natl. Acad. Sci. U.S.A.">
        <title>Comparative genomics of biotechnologically important yeasts.</title>
        <authorList>
            <person name="Riley R."/>
            <person name="Haridas S."/>
            <person name="Wolfe K.H."/>
            <person name="Lopes M.R."/>
            <person name="Hittinger C.T."/>
            <person name="Goeker M."/>
            <person name="Salamov A.A."/>
            <person name="Wisecaver J.H."/>
            <person name="Long T.M."/>
            <person name="Calvey C.H."/>
            <person name="Aerts A.L."/>
            <person name="Barry K.W."/>
            <person name="Choi C."/>
            <person name="Clum A."/>
            <person name="Coughlan A.Y."/>
            <person name="Deshpande S."/>
            <person name="Douglass A.P."/>
            <person name="Hanson S.J."/>
            <person name="Klenk H.-P."/>
            <person name="LaButti K.M."/>
            <person name="Lapidus A."/>
            <person name="Lindquist E.A."/>
            <person name="Lipzen A.M."/>
            <person name="Meier-Kolthoff J.P."/>
            <person name="Ohm R.A."/>
            <person name="Otillar R.P."/>
            <person name="Pangilinan J.L."/>
            <person name="Peng Y."/>
            <person name="Rokas A."/>
            <person name="Rosa C.A."/>
            <person name="Scheuner C."/>
            <person name="Sibirny A.A."/>
            <person name="Slot J.C."/>
            <person name="Stielow J.B."/>
            <person name="Sun H."/>
            <person name="Kurtzman C.P."/>
            <person name="Blackwell M."/>
            <person name="Grigoriev I.V."/>
            <person name="Jeffries T.W."/>
        </authorList>
    </citation>
    <scope>NUCLEOTIDE SEQUENCE [LARGE SCALE GENOMIC DNA]</scope>
    <source>
        <strain evidence="4 5">DSM 6958</strain>
    </source>
</reference>
<dbReference type="GO" id="GO:0030139">
    <property type="term" value="C:endocytic vesicle"/>
    <property type="evidence" value="ECO:0007669"/>
    <property type="project" value="TreeGrafter"/>
</dbReference>
<dbReference type="SMART" id="SM00167">
    <property type="entry name" value="VPS9"/>
    <property type="match status" value="1"/>
</dbReference>
<evidence type="ECO:0000256" key="1">
    <source>
        <dbReference type="SAM" id="MobiDB-lite"/>
    </source>
</evidence>